<dbReference type="EMBL" id="JAGIOF010000001">
    <property type="protein sequence ID" value="MBP2385535.1"/>
    <property type="molecule type" value="Genomic_DNA"/>
</dbReference>
<comment type="caution">
    <text evidence="2">The sequence shown here is derived from an EMBL/GenBank/DDBJ whole genome shotgun (WGS) entry which is preliminary data.</text>
</comment>
<accession>A0ABS4XAP6</accession>
<reference evidence="2 3" key="1">
    <citation type="submission" date="2021-03" db="EMBL/GenBank/DDBJ databases">
        <title>Sequencing the genomes of 1000 actinobacteria strains.</title>
        <authorList>
            <person name="Klenk H.-P."/>
        </authorList>
    </citation>
    <scope>NUCLEOTIDE SEQUENCE [LARGE SCALE GENOMIC DNA]</scope>
    <source>
        <strain evidence="2 3">DSM 15797</strain>
    </source>
</reference>
<evidence type="ECO:0008006" key="4">
    <source>
        <dbReference type="Google" id="ProtNLM"/>
    </source>
</evidence>
<dbReference type="Proteomes" id="UP001296993">
    <property type="component" value="Unassembled WGS sequence"/>
</dbReference>
<name>A0ABS4XAP6_9MICC</name>
<organism evidence="2 3">
    <name type="scientific">Paeniglutamicibacter kerguelensis</name>
    <dbReference type="NCBI Taxonomy" id="254788"/>
    <lineage>
        <taxon>Bacteria</taxon>
        <taxon>Bacillati</taxon>
        <taxon>Actinomycetota</taxon>
        <taxon>Actinomycetes</taxon>
        <taxon>Micrococcales</taxon>
        <taxon>Micrococcaceae</taxon>
        <taxon>Paeniglutamicibacter</taxon>
    </lineage>
</organism>
<gene>
    <name evidence="2" type="ORF">JOF47_001046</name>
</gene>
<evidence type="ECO:0000313" key="2">
    <source>
        <dbReference type="EMBL" id="MBP2385535.1"/>
    </source>
</evidence>
<proteinExistence type="predicted"/>
<evidence type="ECO:0000256" key="1">
    <source>
        <dbReference type="SAM" id="MobiDB-lite"/>
    </source>
</evidence>
<sequence>MSRRSLGITLGTSLVLGAGGITALAVAFAANGPPGTTTVKTSFGRARISRAERQSRLSADAATASGHAGHPMTGGRSLQPVNMTYGDHVLVQLDVFNESDEDQMFSPGQLRLRGNSQPWLVVNRWNDLVPGLLAPGSELRTNISFLVPSDATAFTALFDDISNPGGAPIDLPLPAVAWRTGFLEAGHA</sequence>
<protein>
    <recommendedName>
        <fullName evidence="4">DUF4352 domain-containing protein</fullName>
    </recommendedName>
</protein>
<dbReference type="RefSeq" id="WP_209996384.1">
    <property type="nucleotide sequence ID" value="NZ_BAAAJY010000007.1"/>
</dbReference>
<feature type="region of interest" description="Disordered" evidence="1">
    <location>
        <begin position="52"/>
        <end position="79"/>
    </location>
</feature>
<keyword evidence="3" id="KW-1185">Reference proteome</keyword>
<evidence type="ECO:0000313" key="3">
    <source>
        <dbReference type="Proteomes" id="UP001296993"/>
    </source>
</evidence>